<proteinExistence type="predicted"/>
<organism evidence="1 2">
    <name type="scientific">Gymnopilus dilepis</name>
    <dbReference type="NCBI Taxonomy" id="231916"/>
    <lineage>
        <taxon>Eukaryota</taxon>
        <taxon>Fungi</taxon>
        <taxon>Dikarya</taxon>
        <taxon>Basidiomycota</taxon>
        <taxon>Agaricomycotina</taxon>
        <taxon>Agaricomycetes</taxon>
        <taxon>Agaricomycetidae</taxon>
        <taxon>Agaricales</taxon>
        <taxon>Agaricineae</taxon>
        <taxon>Hymenogastraceae</taxon>
        <taxon>Gymnopilus</taxon>
    </lineage>
</organism>
<protein>
    <submittedName>
        <fullName evidence="1">Uncharacterized protein</fullName>
    </submittedName>
</protein>
<dbReference type="EMBL" id="NHYE01004900">
    <property type="protein sequence ID" value="PPQ81112.1"/>
    <property type="molecule type" value="Genomic_DNA"/>
</dbReference>
<evidence type="ECO:0000313" key="2">
    <source>
        <dbReference type="Proteomes" id="UP000284706"/>
    </source>
</evidence>
<comment type="caution">
    <text evidence="1">The sequence shown here is derived from an EMBL/GenBank/DDBJ whole genome shotgun (WGS) entry which is preliminary data.</text>
</comment>
<dbReference type="AlphaFoldDB" id="A0A409WRI7"/>
<dbReference type="InParanoid" id="A0A409WRI7"/>
<reference evidence="1 2" key="1">
    <citation type="journal article" date="2018" name="Evol. Lett.">
        <title>Horizontal gene cluster transfer increased hallucinogenic mushroom diversity.</title>
        <authorList>
            <person name="Reynolds H.T."/>
            <person name="Vijayakumar V."/>
            <person name="Gluck-Thaler E."/>
            <person name="Korotkin H.B."/>
            <person name="Matheny P.B."/>
            <person name="Slot J.C."/>
        </authorList>
    </citation>
    <scope>NUCLEOTIDE SEQUENCE [LARGE SCALE GENOMIC DNA]</scope>
    <source>
        <strain evidence="1 2">SRW20</strain>
    </source>
</reference>
<evidence type="ECO:0000313" key="1">
    <source>
        <dbReference type="EMBL" id="PPQ81112.1"/>
    </source>
</evidence>
<dbReference type="Proteomes" id="UP000284706">
    <property type="component" value="Unassembled WGS sequence"/>
</dbReference>
<dbReference type="OrthoDB" id="2938467at2759"/>
<keyword evidence="2" id="KW-1185">Reference proteome</keyword>
<sequence>MLPPVAHARFNNLIEDFGLGDPVSLRREMVKYNSIISGSAALLVFHPGAFTPGDLDFYVPAANAANFKAVLKDRGFFDNCEDNKRPYYPSSNLLTTCRFWKEGLGRSVNLITIRGDNPLVVVVQFHSTLLMNVITGHGVVCLYPLLTLPGRGLIMVDTMKARKCLVKYGRRGFRFQTVFASHQCDYTGYCRNATRSIDDKDVLTVPFEYQPQSANTSIAGLTPFQWRLGPIRM</sequence>
<gene>
    <name evidence="1" type="ORF">CVT26_011228</name>
</gene>
<accession>A0A409WRI7</accession>
<name>A0A409WRI7_9AGAR</name>